<evidence type="ECO:0000313" key="2">
    <source>
        <dbReference type="EMBL" id="PSJ45889.1"/>
    </source>
</evidence>
<name>A0A2P7R6N5_9GAMM</name>
<accession>A0A2P7R6N5</accession>
<gene>
    <name evidence="2" type="ORF">C7I36_03995</name>
</gene>
<feature type="region of interest" description="Disordered" evidence="1">
    <location>
        <begin position="65"/>
        <end position="85"/>
    </location>
</feature>
<evidence type="ECO:0000256" key="1">
    <source>
        <dbReference type="SAM" id="MobiDB-lite"/>
    </source>
</evidence>
<comment type="caution">
    <text evidence="2">The sequence shown here is derived from an EMBL/GenBank/DDBJ whole genome shotgun (WGS) entry which is preliminary data.</text>
</comment>
<evidence type="ECO:0000313" key="3">
    <source>
        <dbReference type="Proteomes" id="UP000242181"/>
    </source>
</evidence>
<keyword evidence="3" id="KW-1185">Reference proteome</keyword>
<protein>
    <submittedName>
        <fullName evidence="2">Uncharacterized protein</fullName>
    </submittedName>
</protein>
<reference evidence="2 3" key="1">
    <citation type="submission" date="2018-03" db="EMBL/GenBank/DDBJ databases">
        <title>The draft genome of Zobellella taiwanensis JCM 13381.</title>
        <authorList>
            <person name="Liu L."/>
            <person name="Li L."/>
            <person name="Wang T."/>
            <person name="Zhang X."/>
            <person name="Liang L."/>
        </authorList>
    </citation>
    <scope>NUCLEOTIDE SEQUENCE [LARGE SCALE GENOMIC DNA]</scope>
    <source>
        <strain evidence="2 3">JCM 13381</strain>
    </source>
</reference>
<proteinExistence type="predicted"/>
<organism evidence="2 3">
    <name type="scientific">Zobellella taiwanensis</name>
    <dbReference type="NCBI Taxonomy" id="347535"/>
    <lineage>
        <taxon>Bacteria</taxon>
        <taxon>Pseudomonadati</taxon>
        <taxon>Pseudomonadota</taxon>
        <taxon>Gammaproteobacteria</taxon>
        <taxon>Aeromonadales</taxon>
        <taxon>Aeromonadaceae</taxon>
        <taxon>Zobellella</taxon>
    </lineage>
</organism>
<dbReference type="AlphaFoldDB" id="A0A2P7R6N5"/>
<sequence>MCSKFMIGRMLGRCVVPVAGGVVMVVEPVHGMIFPFVPVMMAYRMRMRILLLAMVAHYPVGYQGSKEDQQGNGGDYPELQHLFPW</sequence>
<dbReference type="EMBL" id="PXYH01000004">
    <property type="protein sequence ID" value="PSJ45889.1"/>
    <property type="molecule type" value="Genomic_DNA"/>
</dbReference>
<dbReference type="Proteomes" id="UP000242181">
    <property type="component" value="Unassembled WGS sequence"/>
</dbReference>